<organism evidence="3 4">
    <name type="scientific">Rhodococcus opacus</name>
    <name type="common">Nocardia opaca</name>
    <dbReference type="NCBI Taxonomy" id="37919"/>
    <lineage>
        <taxon>Bacteria</taxon>
        <taxon>Bacillati</taxon>
        <taxon>Actinomycetota</taxon>
        <taxon>Actinomycetes</taxon>
        <taxon>Mycobacteriales</taxon>
        <taxon>Nocardiaceae</taxon>
        <taxon>Rhodococcus</taxon>
    </lineage>
</organism>
<evidence type="ECO:0000313" key="4">
    <source>
        <dbReference type="Proteomes" id="UP000239290"/>
    </source>
</evidence>
<reference evidence="4" key="1">
    <citation type="submission" date="2018-02" db="EMBL/GenBank/DDBJ databases">
        <title>Draft genome sequencing of Rhodococcus opacus KU647198.</title>
        <authorList>
            <person name="Zheng B.-X."/>
        </authorList>
    </citation>
    <scope>NUCLEOTIDE SEQUENCE [LARGE SCALE GENOMIC DNA]</scope>
    <source>
        <strain evidence="4">04-OD7</strain>
    </source>
</reference>
<dbReference type="Gene3D" id="1.10.260.40">
    <property type="entry name" value="lambda repressor-like DNA-binding domains"/>
    <property type="match status" value="2"/>
</dbReference>
<keyword evidence="1" id="KW-0238">DNA-binding</keyword>
<accession>A0A2S8J298</accession>
<dbReference type="GO" id="GO:0003677">
    <property type="term" value="F:DNA binding"/>
    <property type="evidence" value="ECO:0007669"/>
    <property type="project" value="UniProtKB-KW"/>
</dbReference>
<gene>
    <name evidence="3" type="ORF">C5613_26895</name>
</gene>
<dbReference type="SMART" id="SM00530">
    <property type="entry name" value="HTH_XRE"/>
    <property type="match status" value="2"/>
</dbReference>
<dbReference type="EMBL" id="PUIO01000037">
    <property type="protein sequence ID" value="PQP21201.1"/>
    <property type="molecule type" value="Genomic_DNA"/>
</dbReference>
<dbReference type="PROSITE" id="PS50943">
    <property type="entry name" value="HTH_CROC1"/>
    <property type="match status" value="2"/>
</dbReference>
<dbReference type="CDD" id="cd00093">
    <property type="entry name" value="HTH_XRE"/>
    <property type="match status" value="2"/>
</dbReference>
<sequence length="143" mass="15973">MRGFDPERLIALRKSRRLGRPELARLSDVSLQTIHKWESGGQSPQIDILMRVVRALEVEVSDLVDIKRDDRYPGDWRVLLGLTQPQLGAKAGISTSMVGAIERGDARLTDNFAKKLADALEISEEELRASFERVRARPPGTPA</sequence>
<comment type="caution">
    <text evidence="3">The sequence shown here is derived from an EMBL/GenBank/DDBJ whole genome shotgun (WGS) entry which is preliminary data.</text>
</comment>
<dbReference type="SUPFAM" id="SSF47413">
    <property type="entry name" value="lambda repressor-like DNA-binding domains"/>
    <property type="match status" value="2"/>
</dbReference>
<evidence type="ECO:0000259" key="2">
    <source>
        <dbReference type="PROSITE" id="PS50943"/>
    </source>
</evidence>
<feature type="domain" description="HTH cro/C1-type" evidence="2">
    <location>
        <begin position="76"/>
        <end position="127"/>
    </location>
</feature>
<dbReference type="PANTHER" id="PTHR46558:SF11">
    <property type="entry name" value="HTH-TYPE TRANSCRIPTIONAL REGULATOR XRE"/>
    <property type="match status" value="1"/>
</dbReference>
<protein>
    <submittedName>
        <fullName evidence="3">Transcriptional regulator</fullName>
    </submittedName>
</protein>
<dbReference type="PANTHER" id="PTHR46558">
    <property type="entry name" value="TRACRIPTIONAL REGULATORY PROTEIN-RELATED-RELATED"/>
    <property type="match status" value="1"/>
</dbReference>
<dbReference type="Proteomes" id="UP000239290">
    <property type="component" value="Unassembled WGS sequence"/>
</dbReference>
<proteinExistence type="predicted"/>
<dbReference type="Pfam" id="PF01381">
    <property type="entry name" value="HTH_3"/>
    <property type="match status" value="2"/>
</dbReference>
<dbReference type="AlphaFoldDB" id="A0A2S8J298"/>
<dbReference type="InterPro" id="IPR010982">
    <property type="entry name" value="Lambda_DNA-bd_dom_sf"/>
</dbReference>
<evidence type="ECO:0000256" key="1">
    <source>
        <dbReference type="ARBA" id="ARBA00023125"/>
    </source>
</evidence>
<dbReference type="InterPro" id="IPR001387">
    <property type="entry name" value="Cro/C1-type_HTH"/>
</dbReference>
<feature type="domain" description="HTH cro/C1-type" evidence="2">
    <location>
        <begin position="9"/>
        <end position="63"/>
    </location>
</feature>
<name>A0A2S8J298_RHOOP</name>
<evidence type="ECO:0000313" key="3">
    <source>
        <dbReference type="EMBL" id="PQP21201.1"/>
    </source>
</evidence>